<dbReference type="PANTHER" id="PTHR13124">
    <property type="entry name" value="39S RIBOSOMAL PROTEIN L46, MITOCHONDRIAL PRECURSOR-RELATED"/>
    <property type="match status" value="1"/>
</dbReference>
<dbReference type="Proteomes" id="UP000631114">
    <property type="component" value="Unassembled WGS sequence"/>
</dbReference>
<dbReference type="Gene3D" id="3.90.79.10">
    <property type="entry name" value="Nucleoside Triphosphate Pyrophosphohydrolase"/>
    <property type="match status" value="1"/>
</dbReference>
<reference evidence="2 3" key="1">
    <citation type="submission" date="2020-10" db="EMBL/GenBank/DDBJ databases">
        <title>The Coptis chinensis genome and diversification of protoberbering-type alkaloids.</title>
        <authorList>
            <person name="Wang B."/>
            <person name="Shu S."/>
            <person name="Song C."/>
            <person name="Liu Y."/>
        </authorList>
    </citation>
    <scope>NUCLEOTIDE SEQUENCE [LARGE SCALE GENOMIC DNA]</scope>
    <source>
        <strain evidence="2">HL-2020</strain>
        <tissue evidence="2">Leaf</tissue>
    </source>
</reference>
<organism evidence="2 3">
    <name type="scientific">Coptis chinensis</name>
    <dbReference type="NCBI Taxonomy" id="261450"/>
    <lineage>
        <taxon>Eukaryota</taxon>
        <taxon>Viridiplantae</taxon>
        <taxon>Streptophyta</taxon>
        <taxon>Embryophyta</taxon>
        <taxon>Tracheophyta</taxon>
        <taxon>Spermatophyta</taxon>
        <taxon>Magnoliopsida</taxon>
        <taxon>Ranunculales</taxon>
        <taxon>Ranunculaceae</taxon>
        <taxon>Coptidoideae</taxon>
        <taxon>Coptis</taxon>
    </lineage>
</organism>
<comment type="caution">
    <text evidence="2">The sequence shown here is derived from an EMBL/GenBank/DDBJ whole genome shotgun (WGS) entry which is preliminary data.</text>
</comment>
<evidence type="ECO:0000313" key="3">
    <source>
        <dbReference type="Proteomes" id="UP000631114"/>
    </source>
</evidence>
<dbReference type="OrthoDB" id="414075at2759"/>
<evidence type="ECO:0008006" key="4">
    <source>
        <dbReference type="Google" id="ProtNLM"/>
    </source>
</evidence>
<feature type="transmembrane region" description="Helical" evidence="1">
    <location>
        <begin position="105"/>
        <end position="131"/>
    </location>
</feature>
<accession>A0A835HTI1</accession>
<name>A0A835HTI1_9MAGN</name>
<dbReference type="InterPro" id="IPR040008">
    <property type="entry name" value="Ribosomal_mL46"/>
</dbReference>
<keyword evidence="1" id="KW-0812">Transmembrane</keyword>
<proteinExistence type="predicted"/>
<evidence type="ECO:0000313" key="2">
    <source>
        <dbReference type="EMBL" id="KAF9606665.1"/>
    </source>
</evidence>
<gene>
    <name evidence="2" type="ORF">IFM89_027709</name>
</gene>
<dbReference type="EMBL" id="JADFTS010000005">
    <property type="protein sequence ID" value="KAF9606665.1"/>
    <property type="molecule type" value="Genomic_DNA"/>
</dbReference>
<keyword evidence="1" id="KW-0472">Membrane</keyword>
<sequence>MICNLKTNFYTGEKVTTKLTLYPAPRVTEADKKNDRRSLQRALDRRLYLLLYEEEEEEKKKKRHFVNANANTSKWEVRGKGVQMQPIAPNQTEHEETLRKVKVHYCLLVSFDFLFFFFPILYFQVLTLYIASALKSVLGDLSYTYFVGNAPMGHMVIQPTDDMPDTPSFKRFFFKSQVIATNKFRIGKSEDHVWVTKDELTEYFPEQAAFLDKMIIS</sequence>
<keyword evidence="1" id="KW-1133">Transmembrane helix</keyword>
<dbReference type="GO" id="GO:0005762">
    <property type="term" value="C:mitochondrial large ribosomal subunit"/>
    <property type="evidence" value="ECO:0007669"/>
    <property type="project" value="TreeGrafter"/>
</dbReference>
<dbReference type="GO" id="GO:0003735">
    <property type="term" value="F:structural constituent of ribosome"/>
    <property type="evidence" value="ECO:0007669"/>
    <property type="project" value="InterPro"/>
</dbReference>
<dbReference type="AlphaFoldDB" id="A0A835HTI1"/>
<dbReference type="PANTHER" id="PTHR13124:SF12">
    <property type="entry name" value="LARGE RIBOSOMAL SUBUNIT PROTEIN ML46"/>
    <property type="match status" value="1"/>
</dbReference>
<evidence type="ECO:0000256" key="1">
    <source>
        <dbReference type="SAM" id="Phobius"/>
    </source>
</evidence>
<protein>
    <recommendedName>
        <fullName evidence="4">39S ribosomal protein L46, mitochondrial</fullName>
    </recommendedName>
</protein>
<keyword evidence="3" id="KW-1185">Reference proteome</keyword>